<evidence type="ECO:0000313" key="1">
    <source>
        <dbReference type="EMBL" id="MDK6029197.1"/>
    </source>
</evidence>
<evidence type="ECO:0000313" key="2">
    <source>
        <dbReference type="Proteomes" id="UP001529235"/>
    </source>
</evidence>
<organism evidence="1 2">
    <name type="scientific">Ignisphaera cupida</name>
    <dbReference type="NCBI Taxonomy" id="3050454"/>
    <lineage>
        <taxon>Archaea</taxon>
        <taxon>Thermoproteota</taxon>
        <taxon>Thermoprotei</taxon>
        <taxon>Desulfurococcales</taxon>
        <taxon>Desulfurococcaceae</taxon>
        <taxon>Ignisphaera</taxon>
    </lineage>
</organism>
<name>A0ABD4Z775_9CREN</name>
<reference evidence="1 2" key="1">
    <citation type="submission" date="2023-05" db="EMBL/GenBank/DDBJ databases">
        <title>A new hyperthermophilic archaea 'Ignisphaera cupida' sp. nov. and description of the family 'Ignisphaeraceae' fam. nov.</title>
        <authorList>
            <person name="Podosokorskaya O.A."/>
            <person name="Elcheninov A.G."/>
            <person name="Klukina A."/>
            <person name="Merkel A.Y."/>
        </authorList>
    </citation>
    <scope>NUCLEOTIDE SEQUENCE [LARGE SCALE GENOMIC DNA]</scope>
    <source>
        <strain evidence="1 2">4213-co</strain>
    </source>
</reference>
<dbReference type="AlphaFoldDB" id="A0ABD4Z775"/>
<gene>
    <name evidence="1" type="ORF">QPL79_07455</name>
</gene>
<accession>A0ABD4Z775</accession>
<keyword evidence="2" id="KW-1185">Reference proteome</keyword>
<evidence type="ECO:0008006" key="3">
    <source>
        <dbReference type="Google" id="ProtNLM"/>
    </source>
</evidence>
<dbReference type="RefSeq" id="WP_285274182.1">
    <property type="nucleotide sequence ID" value="NZ_JASNVW010000005.1"/>
</dbReference>
<comment type="caution">
    <text evidence="1">The sequence shown here is derived from an EMBL/GenBank/DDBJ whole genome shotgun (WGS) entry which is preliminary data.</text>
</comment>
<protein>
    <recommendedName>
        <fullName evidence="3">Restriction endonuclease type IV Mrr domain-containing protein</fullName>
    </recommendedName>
</protein>
<proteinExistence type="predicted"/>
<dbReference type="Proteomes" id="UP001529235">
    <property type="component" value="Unassembled WGS sequence"/>
</dbReference>
<sequence length="376" mass="42361">MSHRSEFHGRVVEIIEAILRHYGFSVQREYRLPTGERIDLVGQKDSLTIAVEVSITSDLAKDIDKLSKFNADLKFIVVVKPYEIPTINGIYIVDLEGFEPRLRKLLKVPLDYPPALASLPPLPPLSSLDEFENVLEGLGIKEFVEPALKLLLKAHLMGGQVPTRFVYWPYPLEKPIVERMLEDPRVINLLVTLGLAHDEYGIHGNYQEGKVFGITLTDKGVSLAKAYEKHLVNEHRYEIVNVVKSKPLISFITALACLRGASLVYPPKRNYVDALAHVGFLLAIRDIDRVSELPYPSELIYFCISAFNLPKIHNEGVKTLKDLERTGLVLISPYDFKGRACEDSCIYASTELLKFICNSLYKDSVAKLEESGIPKN</sequence>
<dbReference type="EMBL" id="JASNVW010000005">
    <property type="protein sequence ID" value="MDK6029197.1"/>
    <property type="molecule type" value="Genomic_DNA"/>
</dbReference>